<dbReference type="AlphaFoldDB" id="A0A8H5FXR4"/>
<keyword evidence="2" id="KW-1185">Reference proteome</keyword>
<evidence type="ECO:0000313" key="1">
    <source>
        <dbReference type="EMBL" id="KAF5353650.1"/>
    </source>
</evidence>
<proteinExistence type="predicted"/>
<organism evidence="1 2">
    <name type="scientific">Collybiopsis confluens</name>
    <dbReference type="NCBI Taxonomy" id="2823264"/>
    <lineage>
        <taxon>Eukaryota</taxon>
        <taxon>Fungi</taxon>
        <taxon>Dikarya</taxon>
        <taxon>Basidiomycota</taxon>
        <taxon>Agaricomycotina</taxon>
        <taxon>Agaricomycetes</taxon>
        <taxon>Agaricomycetidae</taxon>
        <taxon>Agaricales</taxon>
        <taxon>Marasmiineae</taxon>
        <taxon>Omphalotaceae</taxon>
        <taxon>Collybiopsis</taxon>
    </lineage>
</organism>
<reference evidence="1 2" key="1">
    <citation type="journal article" date="2020" name="ISME J.">
        <title>Uncovering the hidden diversity of litter-decomposition mechanisms in mushroom-forming fungi.</title>
        <authorList>
            <person name="Floudas D."/>
            <person name="Bentzer J."/>
            <person name="Ahren D."/>
            <person name="Johansson T."/>
            <person name="Persson P."/>
            <person name="Tunlid A."/>
        </authorList>
    </citation>
    <scope>NUCLEOTIDE SEQUENCE [LARGE SCALE GENOMIC DNA]</scope>
    <source>
        <strain evidence="1 2">CBS 406.79</strain>
    </source>
</reference>
<dbReference type="EMBL" id="JAACJN010000267">
    <property type="protein sequence ID" value="KAF5353650.1"/>
    <property type="molecule type" value="Genomic_DNA"/>
</dbReference>
<protein>
    <submittedName>
        <fullName evidence="1">Uncharacterized protein</fullName>
    </submittedName>
</protein>
<accession>A0A8H5FXR4</accession>
<comment type="caution">
    <text evidence="1">The sequence shown here is derived from an EMBL/GenBank/DDBJ whole genome shotgun (WGS) entry which is preliminary data.</text>
</comment>
<dbReference type="Proteomes" id="UP000518752">
    <property type="component" value="Unassembled WGS sequence"/>
</dbReference>
<name>A0A8H5FXR4_9AGAR</name>
<gene>
    <name evidence="1" type="ORF">D9757_013175</name>
</gene>
<sequence>MESDSPLISLTFTANFDIRFLSPSYVGCSRVLRAFPITFAAVESSSIPFAPFVPQSVILPVLGSVRSSSRFSRIEDEAWCSGIRPRAIMPMFFPISEEIQGVAVPCDGRRFLHNT</sequence>
<evidence type="ECO:0000313" key="2">
    <source>
        <dbReference type="Proteomes" id="UP000518752"/>
    </source>
</evidence>